<evidence type="ECO:0000313" key="2">
    <source>
        <dbReference type="Proteomes" id="UP000276133"/>
    </source>
</evidence>
<comment type="caution">
    <text evidence="1">The sequence shown here is derived from an EMBL/GenBank/DDBJ whole genome shotgun (WGS) entry which is preliminary data.</text>
</comment>
<accession>A0A3M7Q094</accession>
<protein>
    <recommendedName>
        <fullName evidence="3">RNA-directed DNA polymerase from mobile element jockey-like</fullName>
    </recommendedName>
</protein>
<reference evidence="1 2" key="1">
    <citation type="journal article" date="2018" name="Sci. Rep.">
        <title>Genomic signatures of local adaptation to the degree of environmental predictability in rotifers.</title>
        <authorList>
            <person name="Franch-Gras L."/>
            <person name="Hahn C."/>
            <person name="Garcia-Roger E.M."/>
            <person name="Carmona M.J."/>
            <person name="Serra M."/>
            <person name="Gomez A."/>
        </authorList>
    </citation>
    <scope>NUCLEOTIDE SEQUENCE [LARGE SCALE GENOMIC DNA]</scope>
    <source>
        <strain evidence="1">HYR1</strain>
    </source>
</reference>
<keyword evidence="2" id="KW-1185">Reference proteome</keyword>
<dbReference type="AlphaFoldDB" id="A0A3M7Q094"/>
<sequence>MRLTRELTKRGSYRYNFLTNRVVSKWNNLSQDSVSSKSINSFKSRIYNELFGNGHNTELGSVIKKSVFSQYQFFEHQFSISLS</sequence>
<organism evidence="1 2">
    <name type="scientific">Brachionus plicatilis</name>
    <name type="common">Marine rotifer</name>
    <name type="synonym">Brachionus muelleri</name>
    <dbReference type="NCBI Taxonomy" id="10195"/>
    <lineage>
        <taxon>Eukaryota</taxon>
        <taxon>Metazoa</taxon>
        <taxon>Spiralia</taxon>
        <taxon>Gnathifera</taxon>
        <taxon>Rotifera</taxon>
        <taxon>Eurotatoria</taxon>
        <taxon>Monogononta</taxon>
        <taxon>Pseudotrocha</taxon>
        <taxon>Ploima</taxon>
        <taxon>Brachionidae</taxon>
        <taxon>Brachionus</taxon>
    </lineage>
</organism>
<dbReference type="EMBL" id="REGN01008119">
    <property type="protein sequence ID" value="RNA04411.1"/>
    <property type="molecule type" value="Genomic_DNA"/>
</dbReference>
<proteinExistence type="predicted"/>
<name>A0A3M7Q094_BRAPC</name>
<evidence type="ECO:0000313" key="1">
    <source>
        <dbReference type="EMBL" id="RNA04411.1"/>
    </source>
</evidence>
<gene>
    <name evidence="1" type="ORF">BpHYR1_021952</name>
</gene>
<dbReference type="Proteomes" id="UP000276133">
    <property type="component" value="Unassembled WGS sequence"/>
</dbReference>
<evidence type="ECO:0008006" key="3">
    <source>
        <dbReference type="Google" id="ProtNLM"/>
    </source>
</evidence>